<keyword evidence="3" id="KW-1185">Reference proteome</keyword>
<feature type="compositionally biased region" description="Basic residues" evidence="1">
    <location>
        <begin position="380"/>
        <end position="400"/>
    </location>
</feature>
<feature type="compositionally biased region" description="Basic and acidic residues" evidence="1">
    <location>
        <begin position="341"/>
        <end position="350"/>
    </location>
</feature>
<name>A0ABD3P9I7_9STRA</name>
<dbReference type="Proteomes" id="UP001530400">
    <property type="component" value="Unassembled WGS sequence"/>
</dbReference>
<evidence type="ECO:0000256" key="1">
    <source>
        <dbReference type="SAM" id="MobiDB-lite"/>
    </source>
</evidence>
<reference evidence="2 3" key="1">
    <citation type="submission" date="2024-10" db="EMBL/GenBank/DDBJ databases">
        <title>Updated reference genomes for cyclostephanoid diatoms.</title>
        <authorList>
            <person name="Roberts W.R."/>
            <person name="Alverson A.J."/>
        </authorList>
    </citation>
    <scope>NUCLEOTIDE SEQUENCE [LARGE SCALE GENOMIC DNA]</scope>
    <source>
        <strain evidence="2 3">AJA010-31</strain>
    </source>
</reference>
<feature type="compositionally biased region" description="Basic and acidic residues" evidence="1">
    <location>
        <begin position="319"/>
        <end position="330"/>
    </location>
</feature>
<feature type="compositionally biased region" description="Polar residues" evidence="1">
    <location>
        <begin position="420"/>
        <end position="429"/>
    </location>
</feature>
<feature type="region of interest" description="Disordered" evidence="1">
    <location>
        <begin position="1"/>
        <end position="88"/>
    </location>
</feature>
<feature type="compositionally biased region" description="Basic and acidic residues" evidence="1">
    <location>
        <begin position="69"/>
        <end position="81"/>
    </location>
</feature>
<feature type="region of interest" description="Disordered" evidence="1">
    <location>
        <begin position="444"/>
        <end position="465"/>
    </location>
</feature>
<organism evidence="2 3">
    <name type="scientific">Cyclotella atomus</name>
    <dbReference type="NCBI Taxonomy" id="382360"/>
    <lineage>
        <taxon>Eukaryota</taxon>
        <taxon>Sar</taxon>
        <taxon>Stramenopiles</taxon>
        <taxon>Ochrophyta</taxon>
        <taxon>Bacillariophyta</taxon>
        <taxon>Coscinodiscophyceae</taxon>
        <taxon>Thalassiosirophycidae</taxon>
        <taxon>Stephanodiscales</taxon>
        <taxon>Stephanodiscaceae</taxon>
        <taxon>Cyclotella</taxon>
    </lineage>
</organism>
<accession>A0ABD3P9I7</accession>
<feature type="compositionally biased region" description="Basic residues" evidence="1">
    <location>
        <begin position="307"/>
        <end position="318"/>
    </location>
</feature>
<comment type="caution">
    <text evidence="2">The sequence shown here is derived from an EMBL/GenBank/DDBJ whole genome shotgun (WGS) entry which is preliminary data.</text>
</comment>
<dbReference type="EMBL" id="JALLPJ020000726">
    <property type="protein sequence ID" value="KAL3784474.1"/>
    <property type="molecule type" value="Genomic_DNA"/>
</dbReference>
<feature type="compositionally biased region" description="Polar residues" evidence="1">
    <location>
        <begin position="39"/>
        <end position="53"/>
    </location>
</feature>
<protein>
    <submittedName>
        <fullName evidence="2">Uncharacterized protein</fullName>
    </submittedName>
</protein>
<dbReference type="AlphaFoldDB" id="A0ABD3P9I7"/>
<gene>
    <name evidence="2" type="ORF">ACHAWO_004303</name>
</gene>
<sequence length="820" mass="90087">MSNDQPQRPKSLISKLSSRNRRRRRESREEKIPIPSFAFTPSQSNPEQSTADQNDCGDNESIHKQSRAYGKDVRENGKENTPECQTANINSSFSESKCAKLASDDKQQVNAAVVNCPLSPDMNGQTSLSSSNNIGGTSSHNTLLHKQTEDATLQIEQRSLATSGMPVCHSLFPLSNLNAGGEMKMDTTKNFSSEINNQKRKIDSPPAAAAVAAFNESAGDIMEVEAATDKPLNVEKQKVLAGNQDNRTDELLDNSESNSRQAECHATIHNSSAGNQRLDKQVDFTRHLSDDERVTAPLLKSGELKSRKSVGAKFKGRKNKIESKSIKDCDSTSSDSGVDLKPVKKEAGEKRPKKPTAATISKPEVIDLGSDSDSSSCKPPPKKKRPAPKKTAIKTEKKKFKSETVASAQTNKPSKPIKQSRPTSKSISSDSRKLCYACSTCKCNSRDGTSATPSKQSISLSGSHARQERALINRLQKIERNVQWMESQKHDVGRQLMKQRNIMTKKFEESNQLNSVDRPTFLADMENGGGQSNRELDDSQVVIANIFIFGEEKAKMAPKTLTQHFGCSSKPDSTSNISDESTNEAENNLIIESTRGSILSQIDEEQDIDEDLQQQKVNAHLTSMVDFAEAIACCKETNHLSSWDAATTAPALASRLDEFLLAAPSPSNSSTASRASGGLDELLELFADTPFNLQNDLDVVGGADDVKDIIDPSPSLEPPLTPRGRQISCDIENSLAQEPAKLAAVERVCPEWRDNIRFAQLQTNQEDLNPALGAVRNARSHLKRMKENILQALLDREQTLELFEHSLERSIDRISEKQCP</sequence>
<feature type="compositionally biased region" description="Polar residues" evidence="1">
    <location>
        <begin position="444"/>
        <end position="464"/>
    </location>
</feature>
<feature type="region of interest" description="Disordered" evidence="1">
    <location>
        <begin position="239"/>
        <end position="278"/>
    </location>
</feature>
<feature type="region of interest" description="Disordered" evidence="1">
    <location>
        <begin position="299"/>
        <end position="429"/>
    </location>
</feature>
<proteinExistence type="predicted"/>
<evidence type="ECO:0000313" key="2">
    <source>
        <dbReference type="EMBL" id="KAL3784474.1"/>
    </source>
</evidence>
<evidence type="ECO:0000313" key="3">
    <source>
        <dbReference type="Proteomes" id="UP001530400"/>
    </source>
</evidence>